<dbReference type="Proteomes" id="UP001082899">
    <property type="component" value="Unassembled WGS sequence"/>
</dbReference>
<keyword evidence="1" id="KW-0812">Transmembrane</keyword>
<evidence type="ECO:0000313" key="3">
    <source>
        <dbReference type="Proteomes" id="UP001082899"/>
    </source>
</evidence>
<feature type="transmembrane region" description="Helical" evidence="1">
    <location>
        <begin position="39"/>
        <end position="58"/>
    </location>
</feature>
<keyword evidence="1" id="KW-1133">Transmembrane helix</keyword>
<proteinExistence type="predicted"/>
<organism evidence="2 3">
    <name type="scientific">Robbsia betulipollinis</name>
    <dbReference type="NCBI Taxonomy" id="2981849"/>
    <lineage>
        <taxon>Bacteria</taxon>
        <taxon>Pseudomonadati</taxon>
        <taxon>Pseudomonadota</taxon>
        <taxon>Betaproteobacteria</taxon>
        <taxon>Burkholderiales</taxon>
        <taxon>Burkholderiaceae</taxon>
        <taxon>Robbsia</taxon>
    </lineage>
</organism>
<keyword evidence="3" id="KW-1185">Reference proteome</keyword>
<keyword evidence="1" id="KW-0472">Membrane</keyword>
<dbReference type="EMBL" id="JAPMXC010000001">
    <property type="protein sequence ID" value="MCY0387152.1"/>
    <property type="molecule type" value="Genomic_DNA"/>
</dbReference>
<protein>
    <submittedName>
        <fullName evidence="2">DUF2244 domain-containing protein</fullName>
    </submittedName>
</protein>
<name>A0ABT3ZLD2_9BURK</name>
<evidence type="ECO:0000313" key="2">
    <source>
        <dbReference type="EMBL" id="MCY0387152.1"/>
    </source>
</evidence>
<dbReference type="Pfam" id="PF10003">
    <property type="entry name" value="DUF2244"/>
    <property type="match status" value="1"/>
</dbReference>
<reference evidence="2" key="1">
    <citation type="submission" date="2022-11" db="EMBL/GenBank/DDBJ databases">
        <title>Robbsia betulipollinis sp. nov., isolated from pollen of birch (Betula pendula).</title>
        <authorList>
            <person name="Shi H."/>
            <person name="Ambika Manirajan B."/>
            <person name="Ratering S."/>
            <person name="Geissler-Plaum R."/>
            <person name="Schnell S."/>
        </authorList>
    </citation>
    <scope>NUCLEOTIDE SEQUENCE</scope>
    <source>
        <strain evidence="2">Bb-Pol-6</strain>
    </source>
</reference>
<dbReference type="InterPro" id="IPR019253">
    <property type="entry name" value="DUF2244_TM"/>
</dbReference>
<accession>A0ABT3ZLD2</accession>
<sequence length="141" mass="16112">MLKRNCALSPRQFAMFFVSLCSVSLTIAIVFLLRGAWMILPFTALEMGALLTACVIQARHAIDYEHIRLFPNRLVVERMHAFRLTCDEFNPLWVRVEPGATSREPMTLHSAGKSVRIGQYLMADAREPFATELRAWLRRCG</sequence>
<gene>
    <name evidence="2" type="ORF">OVY01_07885</name>
</gene>
<evidence type="ECO:0000256" key="1">
    <source>
        <dbReference type="SAM" id="Phobius"/>
    </source>
</evidence>
<feature type="transmembrane region" description="Helical" evidence="1">
    <location>
        <begin position="12"/>
        <end position="33"/>
    </location>
</feature>
<comment type="caution">
    <text evidence="2">The sequence shown here is derived from an EMBL/GenBank/DDBJ whole genome shotgun (WGS) entry which is preliminary data.</text>
</comment>